<dbReference type="AlphaFoldDB" id="E9L3C8"/>
<feature type="compositionally biased region" description="Acidic residues" evidence="1">
    <location>
        <begin position="32"/>
        <end position="44"/>
    </location>
</feature>
<organism evidence="2">
    <name type="scientific">Campylobacter jejuni</name>
    <dbReference type="NCBI Taxonomy" id="197"/>
    <lineage>
        <taxon>Bacteria</taxon>
        <taxon>Pseudomonadati</taxon>
        <taxon>Campylobacterota</taxon>
        <taxon>Epsilonproteobacteria</taxon>
        <taxon>Campylobacterales</taxon>
        <taxon>Campylobacteraceae</taxon>
        <taxon>Campylobacter</taxon>
    </lineage>
</organism>
<reference evidence="2" key="1">
    <citation type="submission" date="2010-06" db="EMBL/GenBank/DDBJ databases">
        <title>Sequencing of CJIE1 prophage homologs reveals variable gene carriage.</title>
        <authorList>
            <person name="Clark C.G."/>
        </authorList>
    </citation>
    <scope>NUCLEOTIDE SEQUENCE</scope>
    <source>
        <strain evidence="2">00-3477</strain>
    </source>
</reference>
<sequence length="180" mass="19768">MAKAKKETQNLENENLENEDLETGDLPKALSLEDENLANEEAVSENETAKEFINEEGEEMPSKVTPKSLSNDPLIAMPKSLESFINKDLFSINAKIDLETNESLALGTLLISEDFGESFKKCPNEDISAKENVKLAMLKDHALSSGVYGVLLAGEINLKGVHVSAVKKAFMQNLIINTKE</sequence>
<feature type="region of interest" description="Disordered" evidence="1">
    <location>
        <begin position="1"/>
        <end position="69"/>
    </location>
</feature>
<proteinExistence type="predicted"/>
<dbReference type="RefSeq" id="WP_041016311.1">
    <property type="nucleotide sequence ID" value="NZ_CATQHJ010000005.1"/>
</dbReference>
<evidence type="ECO:0000313" key="2">
    <source>
        <dbReference type="EMBL" id="ADW85708.1"/>
    </source>
</evidence>
<name>E9L3C8_CAMJU</name>
<evidence type="ECO:0000256" key="1">
    <source>
        <dbReference type="SAM" id="MobiDB-lite"/>
    </source>
</evidence>
<protein>
    <submittedName>
        <fullName evidence="2">Uncharacterized protein</fullName>
    </submittedName>
</protein>
<dbReference type="EMBL" id="HM543163">
    <property type="protein sequence ID" value="ADW85708.1"/>
    <property type="molecule type" value="Genomic_DNA"/>
</dbReference>
<accession>E9L3C8</accession>
<feature type="compositionally biased region" description="Acidic residues" evidence="1">
    <location>
        <begin position="14"/>
        <end position="23"/>
    </location>
</feature>